<proteinExistence type="predicted"/>
<dbReference type="AlphaFoldDB" id="A0A818JA80"/>
<keyword evidence="2" id="KW-0853">WD repeat</keyword>
<dbReference type="Proteomes" id="UP000663869">
    <property type="component" value="Unassembled WGS sequence"/>
</dbReference>
<evidence type="ECO:0000256" key="5">
    <source>
        <dbReference type="ARBA" id="ARBA00040994"/>
    </source>
</evidence>
<comment type="caution">
    <text evidence="7">The sequence shown here is derived from an EMBL/GenBank/DDBJ whole genome shotgun (WGS) entry which is preliminary data.</text>
</comment>
<dbReference type="Pfam" id="PF00400">
    <property type="entry name" value="WD40"/>
    <property type="match status" value="1"/>
</dbReference>
<dbReference type="InterPro" id="IPR001680">
    <property type="entry name" value="WD40_rpt"/>
</dbReference>
<dbReference type="Gene3D" id="2.130.10.10">
    <property type="entry name" value="YVTN repeat-like/Quinoprotein amine dehydrogenase"/>
    <property type="match status" value="1"/>
</dbReference>
<dbReference type="Pfam" id="PF12894">
    <property type="entry name" value="ANAPC4_WD40"/>
    <property type="match status" value="1"/>
</dbReference>
<organism evidence="7 8">
    <name type="scientific">Rotaria socialis</name>
    <dbReference type="NCBI Taxonomy" id="392032"/>
    <lineage>
        <taxon>Eukaryota</taxon>
        <taxon>Metazoa</taxon>
        <taxon>Spiralia</taxon>
        <taxon>Gnathifera</taxon>
        <taxon>Rotifera</taxon>
        <taxon>Eurotatoria</taxon>
        <taxon>Bdelloidea</taxon>
        <taxon>Philodinida</taxon>
        <taxon>Philodinidae</taxon>
        <taxon>Rotaria</taxon>
    </lineage>
</organism>
<protein>
    <recommendedName>
        <fullName evidence="5">Cilia- and flagella-associated protein 251</fullName>
    </recommendedName>
</protein>
<evidence type="ECO:0000313" key="7">
    <source>
        <dbReference type="EMBL" id="CAF3532733.1"/>
    </source>
</evidence>
<accession>A0A818JA80</accession>
<dbReference type="PANTHER" id="PTHR13720">
    <property type="entry name" value="WD-40 REPEAT PROTEIN"/>
    <property type="match status" value="1"/>
</dbReference>
<dbReference type="InterPro" id="IPR015943">
    <property type="entry name" value="WD40/YVTN_repeat-like_dom_sf"/>
</dbReference>
<dbReference type="InterPro" id="IPR024977">
    <property type="entry name" value="Apc4-like_WD40_dom"/>
</dbReference>
<dbReference type="SMART" id="SM00320">
    <property type="entry name" value="WD40"/>
    <property type="match status" value="3"/>
</dbReference>
<dbReference type="GO" id="GO:0031514">
    <property type="term" value="C:motile cilium"/>
    <property type="evidence" value="ECO:0007669"/>
    <property type="project" value="TreeGrafter"/>
</dbReference>
<feature type="domain" description="Anaphase-promoting complex subunit 4-like WD40" evidence="6">
    <location>
        <begin position="50"/>
        <end position="123"/>
    </location>
</feature>
<keyword evidence="3" id="KW-0677">Repeat</keyword>
<gene>
    <name evidence="7" type="ORF">FME351_LOCUS18563</name>
</gene>
<name>A0A818JA80_9BILA</name>
<dbReference type="InterPro" id="IPR036322">
    <property type="entry name" value="WD40_repeat_dom_sf"/>
</dbReference>
<evidence type="ECO:0000256" key="2">
    <source>
        <dbReference type="ARBA" id="ARBA00022574"/>
    </source>
</evidence>
<sequence>MWFEHFRIKPIQSISLINIRSTAIFYTRFDFLISSSNAVIAHSGQQISIIKRDSSTAIYALEKVIITSLQRTQDNAVTQLRYNHNGNFIAIGYANGQLTLCDALSLESTVNVPFHYAKTAILFIQFSPKLIYLATTEDDYTVSIYRQNLNADRTLTEYDLNESEIDQLVLKPSTRIEQIAETMSVCYYPSSLIKESFLVTTNNEYKYKYKLYNSDLQRLPLTGNPYDQMASTAHPNRVRDVRASYDGQYLFTSGELDNIVHMLRFNPHLLLAQAQLDGKDLISFYKLLEGRREGKFFKEMTDLFYYSQLRFQDIYRYDRREVTPKIPSSKISFVMRALGYYPTE</sequence>
<dbReference type="SUPFAM" id="SSF50978">
    <property type="entry name" value="WD40 repeat-like"/>
    <property type="match status" value="1"/>
</dbReference>
<evidence type="ECO:0000256" key="1">
    <source>
        <dbReference type="ARBA" id="ARBA00004138"/>
    </source>
</evidence>
<keyword evidence="4" id="KW-0966">Cell projection</keyword>
<comment type="subcellular location">
    <subcellularLocation>
        <location evidence="1">Cell projection</location>
        <location evidence="1">Cilium</location>
    </subcellularLocation>
</comment>
<dbReference type="PANTHER" id="PTHR13720:SF13">
    <property type="entry name" value="CILIA- AND FLAGELLA-ASSOCIATED PROTEIN 251"/>
    <property type="match status" value="1"/>
</dbReference>
<evidence type="ECO:0000256" key="4">
    <source>
        <dbReference type="ARBA" id="ARBA00023273"/>
    </source>
</evidence>
<dbReference type="InterPro" id="IPR050630">
    <property type="entry name" value="WD_repeat_EMAP"/>
</dbReference>
<evidence type="ECO:0000256" key="3">
    <source>
        <dbReference type="ARBA" id="ARBA00022737"/>
    </source>
</evidence>
<evidence type="ECO:0000259" key="6">
    <source>
        <dbReference type="Pfam" id="PF12894"/>
    </source>
</evidence>
<evidence type="ECO:0000313" key="8">
    <source>
        <dbReference type="Proteomes" id="UP000663869"/>
    </source>
</evidence>
<reference evidence="7" key="1">
    <citation type="submission" date="2021-02" db="EMBL/GenBank/DDBJ databases">
        <authorList>
            <person name="Nowell W R."/>
        </authorList>
    </citation>
    <scope>NUCLEOTIDE SEQUENCE</scope>
</reference>
<dbReference type="EMBL" id="CAJNYU010002316">
    <property type="protein sequence ID" value="CAF3532733.1"/>
    <property type="molecule type" value="Genomic_DNA"/>
</dbReference>